<evidence type="ECO:0000259" key="4">
    <source>
        <dbReference type="PROSITE" id="PS50015"/>
    </source>
</evidence>
<keyword evidence="3" id="KW-0732">Signal</keyword>
<evidence type="ECO:0000313" key="5">
    <source>
        <dbReference type="EMBL" id="CAB1447830.1"/>
    </source>
</evidence>
<proteinExistence type="predicted"/>
<dbReference type="InterPro" id="IPR051428">
    <property type="entry name" value="Sphingo_Act-Surfact_Prot"/>
</dbReference>
<evidence type="ECO:0000256" key="2">
    <source>
        <dbReference type="ARBA" id="ARBA00023180"/>
    </source>
</evidence>
<dbReference type="Gene3D" id="1.10.225.10">
    <property type="entry name" value="Saposin-like"/>
    <property type="match status" value="1"/>
</dbReference>
<feature type="domain" description="Saposin B-type" evidence="4">
    <location>
        <begin position="34"/>
        <end position="117"/>
    </location>
</feature>
<dbReference type="PROSITE" id="PS50015">
    <property type="entry name" value="SAP_B"/>
    <property type="match status" value="1"/>
</dbReference>
<dbReference type="EMBL" id="CADEAL010003958">
    <property type="protein sequence ID" value="CAB1447830.1"/>
    <property type="molecule type" value="Genomic_DNA"/>
</dbReference>
<dbReference type="AlphaFoldDB" id="A0A9N7VDZ6"/>
<organism evidence="5 6">
    <name type="scientific">Pleuronectes platessa</name>
    <name type="common">European plaice</name>
    <dbReference type="NCBI Taxonomy" id="8262"/>
    <lineage>
        <taxon>Eukaryota</taxon>
        <taxon>Metazoa</taxon>
        <taxon>Chordata</taxon>
        <taxon>Craniata</taxon>
        <taxon>Vertebrata</taxon>
        <taxon>Euteleostomi</taxon>
        <taxon>Actinopterygii</taxon>
        <taxon>Neopterygii</taxon>
        <taxon>Teleostei</taxon>
        <taxon>Neoteleostei</taxon>
        <taxon>Acanthomorphata</taxon>
        <taxon>Carangaria</taxon>
        <taxon>Pleuronectiformes</taxon>
        <taxon>Pleuronectoidei</taxon>
        <taxon>Pleuronectidae</taxon>
        <taxon>Pleuronectes</taxon>
    </lineage>
</organism>
<evidence type="ECO:0000256" key="3">
    <source>
        <dbReference type="SAM" id="SignalP"/>
    </source>
</evidence>
<feature type="chain" id="PRO_5040493651" description="Saposin B-type domain-containing protein" evidence="3">
    <location>
        <begin position="19"/>
        <end position="235"/>
    </location>
</feature>
<dbReference type="SMART" id="SM00741">
    <property type="entry name" value="SapB"/>
    <property type="match status" value="1"/>
</dbReference>
<accession>A0A9N7VDZ6</accession>
<dbReference type="Pfam" id="PF03489">
    <property type="entry name" value="SapB_2"/>
    <property type="match status" value="1"/>
</dbReference>
<name>A0A9N7VDZ6_PLEPL</name>
<dbReference type="InterPro" id="IPR011001">
    <property type="entry name" value="Saposin-like"/>
</dbReference>
<keyword evidence="1" id="KW-1015">Disulfide bond</keyword>
<gene>
    <name evidence="5" type="ORF">PLEPLA_LOCUS35505</name>
</gene>
<dbReference type="Proteomes" id="UP001153269">
    <property type="component" value="Unassembled WGS sequence"/>
</dbReference>
<dbReference type="InterPro" id="IPR008138">
    <property type="entry name" value="SapB_2"/>
</dbReference>
<keyword evidence="6" id="KW-1185">Reference proteome</keyword>
<evidence type="ECO:0000313" key="6">
    <source>
        <dbReference type="Proteomes" id="UP001153269"/>
    </source>
</evidence>
<dbReference type="InterPro" id="IPR008139">
    <property type="entry name" value="SaposinB_dom"/>
</dbReference>
<dbReference type="PANTHER" id="PTHR11480">
    <property type="entry name" value="SAPOSIN-RELATED"/>
    <property type="match status" value="1"/>
</dbReference>
<keyword evidence="2" id="KW-0325">Glycoprotein</keyword>
<evidence type="ECO:0000256" key="1">
    <source>
        <dbReference type="ARBA" id="ARBA00023157"/>
    </source>
</evidence>
<reference evidence="5" key="1">
    <citation type="submission" date="2020-03" db="EMBL/GenBank/DDBJ databases">
        <authorList>
            <person name="Weist P."/>
        </authorList>
    </citation>
    <scope>NUCLEOTIDE SEQUENCE</scope>
</reference>
<feature type="signal peptide" evidence="3">
    <location>
        <begin position="1"/>
        <end position="18"/>
    </location>
</feature>
<protein>
    <recommendedName>
        <fullName evidence="4">Saposin B-type domain-containing protein</fullName>
    </recommendedName>
</protein>
<sequence>MAALQFMLFLFIGLQSFALNADALQRVPDAMRATGDVCKDCTQMFELLEDLLSSADLQKKMIDGIETLCDHLPGPPSMATLCKKEVEKMLPLAFTFITGMIKPAEVCKLIGLCGSSCDRREKMLSYFAEQALQAAVTSQNGRPTSACSFCLFLLKTLEDLLPMERTEAEVVKLLDEILRVAGRCRGSLRPMHCDDIQVQRRLDCPQMWNSVLLPEICLEAARQQHALKCEDGTEI</sequence>
<dbReference type="SUPFAM" id="SSF47862">
    <property type="entry name" value="Saposin"/>
    <property type="match status" value="1"/>
</dbReference>
<comment type="caution">
    <text evidence="5">The sequence shown here is derived from an EMBL/GenBank/DDBJ whole genome shotgun (WGS) entry which is preliminary data.</text>
</comment>